<feature type="region of interest" description="Disordered" evidence="1">
    <location>
        <begin position="324"/>
        <end position="353"/>
    </location>
</feature>
<name>A0ABQ1JRD4_9PROT</name>
<evidence type="ECO:0000313" key="3">
    <source>
        <dbReference type="EMBL" id="GGB75647.1"/>
    </source>
</evidence>
<proteinExistence type="predicted"/>
<dbReference type="InterPro" id="IPR000073">
    <property type="entry name" value="AB_hydrolase_1"/>
</dbReference>
<gene>
    <name evidence="3" type="ORF">GCM10011503_25440</name>
</gene>
<sequence>MLRKLAAILLSVVAILAAGWLALRRPDIPYDTLETAYSLPTSNFQTIDGVKIHFTDAGPRDAPVIVLLHGFAASVHTWSQWQSRLDDTYRVIAIDLPGHGLSRVPDDEPVSRDYYVRTVGAIADQLQLDSFALAGSSMGGGIAWKYAAENPTRLDALVLVDAAGWPMSSEDRETSPLVFKLIRIPFVRTLMKDLDLSSLIEDGLSDSFTDQTFVTPEMVDRYSSLSRAPGHRGALLELSAQGPDSPASVRDRLAGIDLPTLILWGEDDKLIPVSHARQFDEAIAKSVLIVYEGTGHLPQEERAKESASDVIAFLDQHVSALSPPFIEEDADEVDSAANGATPQTATGGGARPR</sequence>
<dbReference type="EMBL" id="BMKF01000002">
    <property type="protein sequence ID" value="GGB75647.1"/>
    <property type="molecule type" value="Genomic_DNA"/>
</dbReference>
<protein>
    <submittedName>
        <fullName evidence="3">Alpha/beta hydrolase</fullName>
    </submittedName>
</protein>
<accession>A0ABQ1JRD4</accession>
<dbReference type="Gene3D" id="3.40.50.1820">
    <property type="entry name" value="alpha/beta hydrolase"/>
    <property type="match status" value="1"/>
</dbReference>
<dbReference type="PRINTS" id="PR00111">
    <property type="entry name" value="ABHYDROLASE"/>
</dbReference>
<evidence type="ECO:0000256" key="1">
    <source>
        <dbReference type="SAM" id="MobiDB-lite"/>
    </source>
</evidence>
<dbReference type="RefSeq" id="WP_084391756.1">
    <property type="nucleotide sequence ID" value="NZ_BMKF01000002.1"/>
</dbReference>
<organism evidence="3 4">
    <name type="scientific">Henriciella pelagia</name>
    <dbReference type="NCBI Taxonomy" id="1977912"/>
    <lineage>
        <taxon>Bacteria</taxon>
        <taxon>Pseudomonadati</taxon>
        <taxon>Pseudomonadota</taxon>
        <taxon>Alphaproteobacteria</taxon>
        <taxon>Hyphomonadales</taxon>
        <taxon>Hyphomonadaceae</taxon>
        <taxon>Henriciella</taxon>
    </lineage>
</organism>
<feature type="domain" description="AB hydrolase-1" evidence="2">
    <location>
        <begin position="63"/>
        <end position="302"/>
    </location>
</feature>
<evidence type="ECO:0000259" key="2">
    <source>
        <dbReference type="Pfam" id="PF00561"/>
    </source>
</evidence>
<evidence type="ECO:0000313" key="4">
    <source>
        <dbReference type="Proteomes" id="UP000628854"/>
    </source>
</evidence>
<comment type="caution">
    <text evidence="3">The sequence shown here is derived from an EMBL/GenBank/DDBJ whole genome shotgun (WGS) entry which is preliminary data.</text>
</comment>
<dbReference type="Proteomes" id="UP000628854">
    <property type="component" value="Unassembled WGS sequence"/>
</dbReference>
<dbReference type="InterPro" id="IPR050266">
    <property type="entry name" value="AB_hydrolase_sf"/>
</dbReference>
<reference evidence="4" key="1">
    <citation type="journal article" date="2019" name="Int. J. Syst. Evol. Microbiol.">
        <title>The Global Catalogue of Microorganisms (GCM) 10K type strain sequencing project: providing services to taxonomists for standard genome sequencing and annotation.</title>
        <authorList>
            <consortium name="The Broad Institute Genomics Platform"/>
            <consortium name="The Broad Institute Genome Sequencing Center for Infectious Disease"/>
            <person name="Wu L."/>
            <person name="Ma J."/>
        </authorList>
    </citation>
    <scope>NUCLEOTIDE SEQUENCE [LARGE SCALE GENOMIC DNA]</scope>
    <source>
        <strain evidence="4">CGMCC 1.15928</strain>
    </source>
</reference>
<dbReference type="PANTHER" id="PTHR43798">
    <property type="entry name" value="MONOACYLGLYCEROL LIPASE"/>
    <property type="match status" value="1"/>
</dbReference>
<feature type="compositionally biased region" description="Low complexity" evidence="1">
    <location>
        <begin position="336"/>
        <end position="345"/>
    </location>
</feature>
<dbReference type="SUPFAM" id="SSF53474">
    <property type="entry name" value="alpha/beta-Hydrolases"/>
    <property type="match status" value="1"/>
</dbReference>
<dbReference type="PANTHER" id="PTHR43798:SF33">
    <property type="entry name" value="HYDROLASE, PUTATIVE (AFU_ORTHOLOGUE AFUA_2G14860)-RELATED"/>
    <property type="match status" value="1"/>
</dbReference>
<keyword evidence="4" id="KW-1185">Reference proteome</keyword>
<dbReference type="Pfam" id="PF00561">
    <property type="entry name" value="Abhydrolase_1"/>
    <property type="match status" value="1"/>
</dbReference>
<dbReference type="InterPro" id="IPR029058">
    <property type="entry name" value="AB_hydrolase_fold"/>
</dbReference>
<dbReference type="GO" id="GO:0016787">
    <property type="term" value="F:hydrolase activity"/>
    <property type="evidence" value="ECO:0007669"/>
    <property type="project" value="UniProtKB-KW"/>
</dbReference>
<keyword evidence="3" id="KW-0378">Hydrolase</keyword>